<evidence type="ECO:0000259" key="2">
    <source>
        <dbReference type="Pfam" id="PF13839"/>
    </source>
</evidence>
<keyword evidence="4" id="KW-1185">Reference proteome</keyword>
<proteinExistence type="inferred from homology"/>
<feature type="domain" description="Trichome birefringence-like C-terminal" evidence="2">
    <location>
        <begin position="96"/>
        <end position="177"/>
    </location>
</feature>
<dbReference type="OrthoDB" id="630188at2759"/>
<name>A0A8K0E9F8_9ROSA</name>
<dbReference type="EMBL" id="VOIH02000007">
    <property type="protein sequence ID" value="KAF3442353.1"/>
    <property type="molecule type" value="Genomic_DNA"/>
</dbReference>
<comment type="caution">
    <text evidence="3">The sequence shown here is derived from an EMBL/GenBank/DDBJ whole genome shotgun (WGS) entry which is preliminary data.</text>
</comment>
<dbReference type="AlphaFoldDB" id="A0A8K0E9F8"/>
<organism evidence="3 4">
    <name type="scientific">Rhamnella rubrinervis</name>
    <dbReference type="NCBI Taxonomy" id="2594499"/>
    <lineage>
        <taxon>Eukaryota</taxon>
        <taxon>Viridiplantae</taxon>
        <taxon>Streptophyta</taxon>
        <taxon>Embryophyta</taxon>
        <taxon>Tracheophyta</taxon>
        <taxon>Spermatophyta</taxon>
        <taxon>Magnoliopsida</taxon>
        <taxon>eudicotyledons</taxon>
        <taxon>Gunneridae</taxon>
        <taxon>Pentapetalae</taxon>
        <taxon>rosids</taxon>
        <taxon>fabids</taxon>
        <taxon>Rosales</taxon>
        <taxon>Rhamnaceae</taxon>
        <taxon>rhamnoid group</taxon>
        <taxon>Rhamneae</taxon>
        <taxon>Rhamnella</taxon>
    </lineage>
</organism>
<evidence type="ECO:0000313" key="3">
    <source>
        <dbReference type="EMBL" id="KAF3442353.1"/>
    </source>
</evidence>
<reference evidence="3" key="1">
    <citation type="submission" date="2020-03" db="EMBL/GenBank/DDBJ databases">
        <title>A high-quality chromosome-level genome assembly of a woody plant with both climbing and erect habits, Rhamnella rubrinervis.</title>
        <authorList>
            <person name="Lu Z."/>
            <person name="Yang Y."/>
            <person name="Zhu X."/>
            <person name="Sun Y."/>
        </authorList>
    </citation>
    <scope>NUCLEOTIDE SEQUENCE</scope>
    <source>
        <strain evidence="3">BYM</strain>
        <tissue evidence="3">Leaf</tissue>
    </source>
</reference>
<dbReference type="GO" id="GO:0016413">
    <property type="term" value="F:O-acetyltransferase activity"/>
    <property type="evidence" value="ECO:0007669"/>
    <property type="project" value="InterPro"/>
</dbReference>
<dbReference type="Proteomes" id="UP000796880">
    <property type="component" value="Unassembled WGS sequence"/>
</dbReference>
<sequence length="182" mass="20507">MVTVGTLTGLLSTVDSCGGVDGEEEEEYQKEWRENNYAGEKAIVGRRKSTRVIWDYFQVGDKVVEEMDRMEAFKIALTTWSKWWVRMGVPQAKNYKGQSQPVKGSKYPGPSHTGEDIVKSVVSSMEKKVYLLDLTLLTQLRKDGHPSIFAGKGSKFVDCSHWCLPGVPDAWNEVLYALLIQN</sequence>
<dbReference type="PANTHER" id="PTHR32285">
    <property type="entry name" value="PROTEIN TRICHOME BIREFRINGENCE-LIKE 9-RELATED"/>
    <property type="match status" value="1"/>
</dbReference>
<evidence type="ECO:0000256" key="1">
    <source>
        <dbReference type="ARBA" id="ARBA00007727"/>
    </source>
</evidence>
<accession>A0A8K0E9F8</accession>
<evidence type="ECO:0000313" key="4">
    <source>
        <dbReference type="Proteomes" id="UP000796880"/>
    </source>
</evidence>
<dbReference type="InterPro" id="IPR026057">
    <property type="entry name" value="TBL_C"/>
</dbReference>
<protein>
    <recommendedName>
        <fullName evidence="2">Trichome birefringence-like C-terminal domain-containing protein</fullName>
    </recommendedName>
</protein>
<comment type="similarity">
    <text evidence="1">Belongs to the PC-esterase family. TBL subfamily.</text>
</comment>
<dbReference type="Pfam" id="PF13839">
    <property type="entry name" value="PC-Esterase"/>
    <property type="match status" value="1"/>
</dbReference>
<dbReference type="GO" id="GO:0005794">
    <property type="term" value="C:Golgi apparatus"/>
    <property type="evidence" value="ECO:0007669"/>
    <property type="project" value="TreeGrafter"/>
</dbReference>
<dbReference type="InterPro" id="IPR029962">
    <property type="entry name" value="TBL"/>
</dbReference>
<gene>
    <name evidence="3" type="ORF">FNV43_RR16269</name>
</gene>
<dbReference type="PANTHER" id="PTHR32285:SF30">
    <property type="entry name" value="PROTEIN TRICHOME BIREFRINGENCE-LIKE 42"/>
    <property type="match status" value="1"/>
</dbReference>